<keyword evidence="4" id="KW-1185">Reference proteome</keyword>
<reference evidence="2 4" key="1">
    <citation type="submission" date="2024-02" db="EMBL/GenBank/DDBJ databases">
        <authorList>
            <person name="Chen Y."/>
            <person name="Shah S."/>
            <person name="Dougan E. K."/>
            <person name="Thang M."/>
            <person name="Chan C."/>
        </authorList>
    </citation>
    <scope>NUCLEOTIDE SEQUENCE [LARGE SCALE GENOMIC DNA]</scope>
</reference>
<dbReference type="SUPFAM" id="SSF50814">
    <property type="entry name" value="Lipocalins"/>
    <property type="match status" value="1"/>
</dbReference>
<gene>
    <name evidence="2" type="ORF">CCMP2556_LOCUS33563</name>
    <name evidence="3" type="ORF">CCMP2556_LOCUS33658</name>
</gene>
<feature type="compositionally biased region" description="Basic and acidic residues" evidence="1">
    <location>
        <begin position="1"/>
        <end position="21"/>
    </location>
</feature>
<accession>A0ABP0NX05</accession>
<comment type="caution">
    <text evidence="2">The sequence shown here is derived from an EMBL/GenBank/DDBJ whole genome shotgun (WGS) entry which is preliminary data.</text>
</comment>
<evidence type="ECO:0000313" key="4">
    <source>
        <dbReference type="Proteomes" id="UP001642484"/>
    </source>
</evidence>
<name>A0ABP0NX05_9DINO</name>
<protein>
    <submittedName>
        <fullName evidence="2">Uncharacterized protein</fullName>
    </submittedName>
</protein>
<organism evidence="2 4">
    <name type="scientific">Durusdinium trenchii</name>
    <dbReference type="NCBI Taxonomy" id="1381693"/>
    <lineage>
        <taxon>Eukaryota</taxon>
        <taxon>Sar</taxon>
        <taxon>Alveolata</taxon>
        <taxon>Dinophyceae</taxon>
        <taxon>Suessiales</taxon>
        <taxon>Symbiodiniaceae</taxon>
        <taxon>Durusdinium</taxon>
    </lineage>
</organism>
<dbReference type="InterPro" id="IPR012674">
    <property type="entry name" value="Calycin"/>
</dbReference>
<sequence length="246" mass="28350">MPRGREPYQRHPDLRFRRDHGTVAGGHRRSTKLHRPMQCIRCCRCGKGAQADASDGSESEAESSVDEEIQEEIRNHEQEWDSLFFPMDALCGICPREEEEEETELEVLFGTWRCVDTWGLEDFLKANRVGLIQRKVALAAKWPNWDFHRSEQGVRFVNHSMLGDLVEEVNLQEEYVSRDGHGNLLRCQAEWVQISTGGMLRTKKTGEIGEWTEERSVTGDKLEFVLRQSNGAQWGRSFVRETPAML</sequence>
<feature type="compositionally biased region" description="Acidic residues" evidence="1">
    <location>
        <begin position="55"/>
        <end position="69"/>
    </location>
</feature>
<feature type="region of interest" description="Disordered" evidence="1">
    <location>
        <begin position="50"/>
        <end position="69"/>
    </location>
</feature>
<evidence type="ECO:0000256" key="1">
    <source>
        <dbReference type="SAM" id="MobiDB-lite"/>
    </source>
</evidence>
<dbReference type="Proteomes" id="UP001642484">
    <property type="component" value="Unassembled WGS sequence"/>
</dbReference>
<evidence type="ECO:0000313" key="2">
    <source>
        <dbReference type="EMBL" id="CAK9068336.1"/>
    </source>
</evidence>
<dbReference type="Gene3D" id="2.40.128.20">
    <property type="match status" value="1"/>
</dbReference>
<dbReference type="EMBL" id="CAXAMN010022317">
    <property type="protein sequence ID" value="CAK9068336.1"/>
    <property type="molecule type" value="Genomic_DNA"/>
</dbReference>
<proteinExistence type="predicted"/>
<feature type="region of interest" description="Disordered" evidence="1">
    <location>
        <begin position="1"/>
        <end position="32"/>
    </location>
</feature>
<evidence type="ECO:0000313" key="3">
    <source>
        <dbReference type="EMBL" id="CAK9068525.1"/>
    </source>
</evidence>
<dbReference type="EMBL" id="CAXAMN010022339">
    <property type="protein sequence ID" value="CAK9068525.1"/>
    <property type="molecule type" value="Genomic_DNA"/>
</dbReference>